<evidence type="ECO:0000256" key="4">
    <source>
        <dbReference type="ARBA" id="ARBA00022490"/>
    </source>
</evidence>
<reference evidence="8 9" key="1">
    <citation type="journal article" date="2015" name="Nature">
        <title>rRNA introns, odd ribosomes, and small enigmatic genomes across a large radiation of phyla.</title>
        <authorList>
            <person name="Brown C.T."/>
            <person name="Hug L.A."/>
            <person name="Thomas B.C."/>
            <person name="Sharon I."/>
            <person name="Castelle C.J."/>
            <person name="Singh A."/>
            <person name="Wilkins M.J."/>
            <person name="Williams K.H."/>
            <person name="Banfield J.F."/>
        </authorList>
    </citation>
    <scope>NUCLEOTIDE SEQUENCE [LARGE SCALE GENOMIC DNA]</scope>
</reference>
<feature type="domain" description="RecX second three-helical" evidence="6">
    <location>
        <begin position="107"/>
        <end position="148"/>
    </location>
</feature>
<dbReference type="AlphaFoldDB" id="A0A0G0SZM8"/>
<dbReference type="EMBL" id="LBZK01000027">
    <property type="protein sequence ID" value="KKR70194.1"/>
    <property type="molecule type" value="Genomic_DNA"/>
</dbReference>
<evidence type="ECO:0000256" key="2">
    <source>
        <dbReference type="ARBA" id="ARBA00009695"/>
    </source>
</evidence>
<evidence type="ECO:0000256" key="3">
    <source>
        <dbReference type="ARBA" id="ARBA00018111"/>
    </source>
</evidence>
<dbReference type="InterPro" id="IPR036388">
    <property type="entry name" value="WH-like_DNA-bd_sf"/>
</dbReference>
<dbReference type="Proteomes" id="UP000034562">
    <property type="component" value="Unassembled WGS sequence"/>
</dbReference>
<comment type="caution">
    <text evidence="8">The sequence shown here is derived from an EMBL/GenBank/DDBJ whole genome shotgun (WGS) entry which is preliminary data.</text>
</comment>
<dbReference type="Pfam" id="PF02631">
    <property type="entry name" value="RecX_HTH2"/>
    <property type="match status" value="1"/>
</dbReference>
<name>A0A0G0SZM8_9BACT</name>
<comment type="function">
    <text evidence="5">Modulates RecA activity.</text>
</comment>
<dbReference type="InterPro" id="IPR003783">
    <property type="entry name" value="Regulatory_RecX"/>
</dbReference>
<dbReference type="Gene3D" id="1.10.10.10">
    <property type="entry name" value="Winged helix-like DNA-binding domain superfamily/Winged helix DNA-binding domain"/>
    <property type="match status" value="3"/>
</dbReference>
<dbReference type="STRING" id="1618563.UU12_C0027G0006"/>
<dbReference type="InterPro" id="IPR053924">
    <property type="entry name" value="RecX_HTH_2nd"/>
</dbReference>
<dbReference type="PANTHER" id="PTHR33602:SF1">
    <property type="entry name" value="REGULATORY PROTEIN RECX FAMILY PROTEIN"/>
    <property type="match status" value="1"/>
</dbReference>
<protein>
    <recommendedName>
        <fullName evidence="3 5">Regulatory protein RecX</fullName>
    </recommendedName>
</protein>
<dbReference type="GO" id="GO:0006282">
    <property type="term" value="P:regulation of DNA repair"/>
    <property type="evidence" value="ECO:0007669"/>
    <property type="project" value="UniProtKB-UniRule"/>
</dbReference>
<sequence length="206" mass="24699">MPLITSIKQQRDKDRVNVYLDDKFGFGIDLDNFVSLHLKVDQELTEKQVEEIVKKAEFQKTLDKLLRFAMVRPRSEKEVRDYFRRKKVHESMHGKLLEKLKHLELIDDEKFAKWWVEQRQNFKPKAVRVLRLELRQKGINKETVDEVLGETVIDEEKMARELLEKKAYKWKNLPVREARQKISQYLAGKGFGWEVIEKVVKNFMLK</sequence>
<organism evidence="8 9">
    <name type="scientific">Candidatus Woesebacteria bacterium GW2011_GWA2_40_7b</name>
    <dbReference type="NCBI Taxonomy" id="1618563"/>
    <lineage>
        <taxon>Bacteria</taxon>
        <taxon>Candidatus Woeseibacteriota</taxon>
    </lineage>
</organism>
<feature type="domain" description="RecX third three-helical" evidence="7">
    <location>
        <begin position="154"/>
        <end position="200"/>
    </location>
</feature>
<evidence type="ECO:0000259" key="6">
    <source>
        <dbReference type="Pfam" id="PF02631"/>
    </source>
</evidence>
<dbReference type="InterPro" id="IPR053925">
    <property type="entry name" value="RecX_HTH_3rd"/>
</dbReference>
<dbReference type="PANTHER" id="PTHR33602">
    <property type="entry name" value="REGULATORY PROTEIN RECX FAMILY PROTEIN"/>
    <property type="match status" value="1"/>
</dbReference>
<dbReference type="Pfam" id="PF21981">
    <property type="entry name" value="RecX_HTH3"/>
    <property type="match status" value="1"/>
</dbReference>
<accession>A0A0G0SZM8</accession>
<evidence type="ECO:0000256" key="5">
    <source>
        <dbReference type="HAMAP-Rule" id="MF_01114"/>
    </source>
</evidence>
<keyword evidence="4 5" id="KW-0963">Cytoplasm</keyword>
<comment type="similarity">
    <text evidence="2 5">Belongs to the RecX family.</text>
</comment>
<gene>
    <name evidence="5" type="primary">recX</name>
    <name evidence="8" type="ORF">UU12_C0027G0006</name>
</gene>
<evidence type="ECO:0000259" key="7">
    <source>
        <dbReference type="Pfam" id="PF21981"/>
    </source>
</evidence>
<dbReference type="GO" id="GO:0005737">
    <property type="term" value="C:cytoplasm"/>
    <property type="evidence" value="ECO:0007669"/>
    <property type="project" value="UniProtKB-SubCell"/>
</dbReference>
<evidence type="ECO:0000313" key="8">
    <source>
        <dbReference type="EMBL" id="KKR70194.1"/>
    </source>
</evidence>
<evidence type="ECO:0000256" key="1">
    <source>
        <dbReference type="ARBA" id="ARBA00004496"/>
    </source>
</evidence>
<comment type="subcellular location">
    <subcellularLocation>
        <location evidence="1 5">Cytoplasm</location>
    </subcellularLocation>
</comment>
<evidence type="ECO:0000313" key="9">
    <source>
        <dbReference type="Proteomes" id="UP000034562"/>
    </source>
</evidence>
<proteinExistence type="inferred from homology"/>
<dbReference type="HAMAP" id="MF_01114">
    <property type="entry name" value="RecX"/>
    <property type="match status" value="1"/>
</dbReference>